<dbReference type="RefSeq" id="WP_057780397.1">
    <property type="nucleotide sequence ID" value="NZ_AYYY01000063.1"/>
</dbReference>
<evidence type="ECO:0000313" key="1">
    <source>
        <dbReference type="EMBL" id="KRM60385.1"/>
    </source>
</evidence>
<reference evidence="1 2" key="1">
    <citation type="journal article" date="2015" name="Genome Announc.">
        <title>Expanding the biotechnology potential of lactobacilli through comparative genomics of 213 strains and associated genera.</title>
        <authorList>
            <person name="Sun Z."/>
            <person name="Harris H.M."/>
            <person name="McCann A."/>
            <person name="Guo C."/>
            <person name="Argimon S."/>
            <person name="Zhang W."/>
            <person name="Yang X."/>
            <person name="Jeffery I.B."/>
            <person name="Cooney J.C."/>
            <person name="Kagawa T.F."/>
            <person name="Liu W."/>
            <person name="Song Y."/>
            <person name="Salvetti E."/>
            <person name="Wrobel A."/>
            <person name="Rasinkangas P."/>
            <person name="Parkhill J."/>
            <person name="Rea M.C."/>
            <person name="O'Sullivan O."/>
            <person name="Ritari J."/>
            <person name="Douillard F.P."/>
            <person name="Paul Ross R."/>
            <person name="Yang R."/>
            <person name="Briner A.E."/>
            <person name="Felis G.E."/>
            <person name="de Vos W.M."/>
            <person name="Barrangou R."/>
            <person name="Klaenhammer T.R."/>
            <person name="Caufield P.W."/>
            <person name="Cui Y."/>
            <person name="Zhang H."/>
            <person name="O'Toole P.W."/>
        </authorList>
    </citation>
    <scope>NUCLEOTIDE SEQUENCE [LARGE SCALE GENOMIC DNA]</scope>
    <source>
        <strain evidence="1 2">DSM 20634</strain>
    </source>
</reference>
<dbReference type="STRING" id="1423813.FC26_GL000470"/>
<name>A0A0R1ZZW1_9LACO</name>
<sequence>MTDREQMLHIRHEQQKLHYSIKKVRGRLLAQEANLILQHSAVDQKHSIGTDEQCPVCCQYNTVKRKSERLAVLDGSKRQTGLRPLRRGFYYLGSIDNRYMSIIVSPSKTDAESCFTDLKVQIQHQHAELKRLTSAETQVLMQQQIGPRRWEQARRQYHDVDHTEVIVTFEKNINNED</sequence>
<proteinExistence type="predicted"/>
<accession>A0A0R1ZZW1</accession>
<gene>
    <name evidence="1" type="ORF">FC26_GL000470</name>
</gene>
<dbReference type="AlphaFoldDB" id="A0A0R1ZZW1"/>
<dbReference type="PATRIC" id="fig|1423813.3.peg.479"/>
<evidence type="ECO:0000313" key="2">
    <source>
        <dbReference type="Proteomes" id="UP000051733"/>
    </source>
</evidence>
<organism evidence="1 2">
    <name type="scientific">Paucilactobacillus vaccinostercus DSM 20634</name>
    <dbReference type="NCBI Taxonomy" id="1423813"/>
    <lineage>
        <taxon>Bacteria</taxon>
        <taxon>Bacillati</taxon>
        <taxon>Bacillota</taxon>
        <taxon>Bacilli</taxon>
        <taxon>Lactobacillales</taxon>
        <taxon>Lactobacillaceae</taxon>
        <taxon>Paucilactobacillus</taxon>
    </lineage>
</organism>
<keyword evidence="2" id="KW-1185">Reference proteome</keyword>
<comment type="caution">
    <text evidence="1">The sequence shown here is derived from an EMBL/GenBank/DDBJ whole genome shotgun (WGS) entry which is preliminary data.</text>
</comment>
<dbReference type="Proteomes" id="UP000051733">
    <property type="component" value="Unassembled WGS sequence"/>
</dbReference>
<protein>
    <submittedName>
        <fullName evidence="1">Uncharacterized protein</fullName>
    </submittedName>
</protein>
<dbReference type="EMBL" id="AYYY01000063">
    <property type="protein sequence ID" value="KRM60385.1"/>
    <property type="molecule type" value="Genomic_DNA"/>
</dbReference>